<keyword evidence="6" id="KW-0408">Iron</keyword>
<keyword evidence="10" id="KW-1185">Reference proteome</keyword>
<organism evidence="9 10">
    <name type="scientific">Nephila pilipes</name>
    <name type="common">Giant wood spider</name>
    <name type="synonym">Nephila maculata</name>
    <dbReference type="NCBI Taxonomy" id="299642"/>
    <lineage>
        <taxon>Eukaryota</taxon>
        <taxon>Metazoa</taxon>
        <taxon>Ecdysozoa</taxon>
        <taxon>Arthropoda</taxon>
        <taxon>Chelicerata</taxon>
        <taxon>Arachnida</taxon>
        <taxon>Araneae</taxon>
        <taxon>Araneomorphae</taxon>
        <taxon>Entelegynae</taxon>
        <taxon>Araneoidea</taxon>
        <taxon>Nephilidae</taxon>
        <taxon>Nephila</taxon>
    </lineage>
</organism>
<evidence type="ECO:0000256" key="6">
    <source>
        <dbReference type="ARBA" id="ARBA00023004"/>
    </source>
</evidence>
<comment type="caution">
    <text evidence="9">The sequence shown here is derived from an EMBL/GenBank/DDBJ whole genome shotgun (WGS) entry which is preliminary data.</text>
</comment>
<dbReference type="GO" id="GO:0016705">
    <property type="term" value="F:oxidoreductase activity, acting on paired donors, with incorporation or reduction of molecular oxygen"/>
    <property type="evidence" value="ECO:0007669"/>
    <property type="project" value="InterPro"/>
</dbReference>
<dbReference type="GO" id="GO:0020037">
    <property type="term" value="F:heme binding"/>
    <property type="evidence" value="ECO:0007669"/>
    <property type="project" value="InterPro"/>
</dbReference>
<evidence type="ECO:0000256" key="3">
    <source>
        <dbReference type="ARBA" id="ARBA00010617"/>
    </source>
</evidence>
<dbReference type="OrthoDB" id="6434953at2759"/>
<evidence type="ECO:0000256" key="1">
    <source>
        <dbReference type="ARBA" id="ARBA00001971"/>
    </source>
</evidence>
<comment type="cofactor">
    <cofactor evidence="1">
        <name>heme</name>
        <dbReference type="ChEBI" id="CHEBI:30413"/>
    </cofactor>
</comment>
<dbReference type="AlphaFoldDB" id="A0A8X6JY69"/>
<keyword evidence="5" id="KW-0256">Endoplasmic reticulum</keyword>
<dbReference type="SUPFAM" id="SSF48264">
    <property type="entry name" value="Cytochrome P450"/>
    <property type="match status" value="1"/>
</dbReference>
<dbReference type="InterPro" id="IPR036396">
    <property type="entry name" value="Cyt_P450_sf"/>
</dbReference>
<reference evidence="9" key="1">
    <citation type="submission" date="2020-08" db="EMBL/GenBank/DDBJ databases">
        <title>Multicomponent nature underlies the extraordinary mechanical properties of spider dragline silk.</title>
        <authorList>
            <person name="Kono N."/>
            <person name="Nakamura H."/>
            <person name="Mori M."/>
            <person name="Yoshida Y."/>
            <person name="Ohtoshi R."/>
            <person name="Malay A.D."/>
            <person name="Moran D.A.P."/>
            <person name="Tomita M."/>
            <person name="Numata K."/>
            <person name="Arakawa K."/>
        </authorList>
    </citation>
    <scope>NUCLEOTIDE SEQUENCE</scope>
</reference>
<keyword evidence="8" id="KW-0472">Membrane</keyword>
<accession>A0A8X6JY69</accession>
<dbReference type="Gene3D" id="1.10.630.10">
    <property type="entry name" value="Cytochrome P450"/>
    <property type="match status" value="1"/>
</dbReference>
<dbReference type="PANTHER" id="PTHR24291:SF189">
    <property type="entry name" value="CYTOCHROME P450 4C3-RELATED"/>
    <property type="match status" value="1"/>
</dbReference>
<evidence type="ECO:0000256" key="7">
    <source>
        <dbReference type="ARBA" id="ARBA00023033"/>
    </source>
</evidence>
<evidence type="ECO:0000313" key="9">
    <source>
        <dbReference type="EMBL" id="GFS67533.1"/>
    </source>
</evidence>
<protein>
    <submittedName>
        <fullName evidence="9">Uncharacterized protein</fullName>
    </submittedName>
</protein>
<dbReference type="Pfam" id="PF00067">
    <property type="entry name" value="p450"/>
    <property type="match status" value="1"/>
</dbReference>
<comment type="subcellular location">
    <subcellularLocation>
        <location evidence="2">Endoplasmic reticulum membrane</location>
    </subcellularLocation>
</comment>
<evidence type="ECO:0000313" key="10">
    <source>
        <dbReference type="Proteomes" id="UP000887013"/>
    </source>
</evidence>
<evidence type="ECO:0000256" key="8">
    <source>
        <dbReference type="ARBA" id="ARBA00023136"/>
    </source>
</evidence>
<dbReference type="GO" id="GO:0005506">
    <property type="term" value="F:iron ion binding"/>
    <property type="evidence" value="ECO:0007669"/>
    <property type="project" value="InterPro"/>
</dbReference>
<comment type="similarity">
    <text evidence="3">Belongs to the cytochrome P450 family.</text>
</comment>
<dbReference type="EMBL" id="BMAW01094819">
    <property type="protein sequence ID" value="GFS67533.1"/>
    <property type="molecule type" value="Genomic_DNA"/>
</dbReference>
<gene>
    <name evidence="9" type="ORF">NPIL_183741</name>
</gene>
<dbReference type="Proteomes" id="UP000887013">
    <property type="component" value="Unassembled WGS sequence"/>
</dbReference>
<dbReference type="GO" id="GO:0005789">
    <property type="term" value="C:endoplasmic reticulum membrane"/>
    <property type="evidence" value="ECO:0007669"/>
    <property type="project" value="UniProtKB-SubCell"/>
</dbReference>
<dbReference type="InterPro" id="IPR050196">
    <property type="entry name" value="Cytochrome_P450_Monoox"/>
</dbReference>
<dbReference type="GO" id="GO:0004497">
    <property type="term" value="F:monooxygenase activity"/>
    <property type="evidence" value="ECO:0007669"/>
    <property type="project" value="UniProtKB-KW"/>
</dbReference>
<keyword evidence="4" id="KW-0349">Heme</keyword>
<dbReference type="PANTHER" id="PTHR24291">
    <property type="entry name" value="CYTOCHROME P450 FAMILY 4"/>
    <property type="match status" value="1"/>
</dbReference>
<keyword evidence="7" id="KW-0560">Oxidoreductase</keyword>
<keyword evidence="7" id="KW-0503">Monooxygenase</keyword>
<proteinExistence type="inferred from homology"/>
<evidence type="ECO:0000256" key="4">
    <source>
        <dbReference type="ARBA" id="ARBA00022617"/>
    </source>
</evidence>
<dbReference type="InterPro" id="IPR001128">
    <property type="entry name" value="Cyt_P450"/>
</dbReference>
<feature type="non-terminal residue" evidence="9">
    <location>
        <position position="1"/>
    </location>
</feature>
<name>A0A8X6JY69_NEPPI</name>
<keyword evidence="4" id="KW-0479">Metal-binding</keyword>
<sequence length="164" mass="19056">MPIVIHTNCIASKIKSRLKFEKGIAQFGESNRFLFTHINDILKISETMLGIQLEAMGIEGSNYVTSLKSLSKIYTSRLYTVFQWPNFVFRLTSSYRDSVFHLKVIHNFSRKMIIQKKQDYLTGNEDHCKGKRKSLLDVLVQQHLKDQILNVEDIRDDVDTFIIA</sequence>
<evidence type="ECO:0000256" key="5">
    <source>
        <dbReference type="ARBA" id="ARBA00022824"/>
    </source>
</evidence>
<evidence type="ECO:0000256" key="2">
    <source>
        <dbReference type="ARBA" id="ARBA00004586"/>
    </source>
</evidence>